<accession>A0A1D7QUU4</accession>
<organism evidence="1 2">
    <name type="scientific">Salisediminibacterium beveridgei</name>
    <dbReference type="NCBI Taxonomy" id="632773"/>
    <lineage>
        <taxon>Bacteria</taxon>
        <taxon>Bacillati</taxon>
        <taxon>Bacillota</taxon>
        <taxon>Bacilli</taxon>
        <taxon>Bacillales</taxon>
        <taxon>Bacillaceae</taxon>
        <taxon>Salisediminibacterium</taxon>
    </lineage>
</organism>
<dbReference type="RefSeq" id="WP_069364825.1">
    <property type="nucleotide sequence ID" value="NZ_CP012502.1"/>
</dbReference>
<dbReference type="InterPro" id="IPR027417">
    <property type="entry name" value="P-loop_NTPase"/>
</dbReference>
<evidence type="ECO:0000313" key="1">
    <source>
        <dbReference type="EMBL" id="AOM82775.1"/>
    </source>
</evidence>
<evidence type="ECO:0008006" key="3">
    <source>
        <dbReference type="Google" id="ProtNLM"/>
    </source>
</evidence>
<proteinExistence type="predicted"/>
<dbReference type="Proteomes" id="UP000094463">
    <property type="component" value="Chromosome"/>
</dbReference>
<dbReference type="EMBL" id="CP012502">
    <property type="protein sequence ID" value="AOM82775.1"/>
    <property type="molecule type" value="Genomic_DNA"/>
</dbReference>
<dbReference type="PATRIC" id="fig|632773.3.peg.1488"/>
<evidence type="ECO:0000313" key="2">
    <source>
        <dbReference type="Proteomes" id="UP000094463"/>
    </source>
</evidence>
<sequence length="226" mass="25762">MNCLVITGHYGSGKTELALHQAMIWHKDNHHNLCLCDVDVINPYFRAREQKQWLEEQGIHLVAPSEELMHADLPIISPEVLAKLKDLNSSVILDAGGDHDGATAIGQFSESIKARSHEFWFVANLNRPQVSTKEKIMEMIDRIERKARLRITGLIHNTHLAGGDFPVEELISHERVVREVAAEKNIPLVGTMVERKVYDKWDPEKKNNIKDLIIFSRKLTAPWHSV</sequence>
<reference evidence="1 2" key="1">
    <citation type="submission" date="2015-08" db="EMBL/GenBank/DDBJ databases">
        <title>The complete genome sequence of Bacillus beveridgei MLTeJB.</title>
        <authorList>
            <person name="Hanson T.E."/>
            <person name="Mesa C."/>
            <person name="Basesman S.M."/>
            <person name="Oremland R.S."/>
        </authorList>
    </citation>
    <scope>NUCLEOTIDE SEQUENCE [LARGE SCALE GENOMIC DNA]</scope>
    <source>
        <strain evidence="1 2">MLTeJB</strain>
    </source>
</reference>
<dbReference type="KEGG" id="bbev:BBEV_1412"/>
<name>A0A1D7QUU4_9BACI</name>
<dbReference type="STRING" id="632773.BBEV_1412"/>
<dbReference type="Gene3D" id="3.40.50.300">
    <property type="entry name" value="P-loop containing nucleotide triphosphate hydrolases"/>
    <property type="match status" value="1"/>
</dbReference>
<dbReference type="OrthoDB" id="9779501at2"/>
<dbReference type="AlphaFoldDB" id="A0A1D7QUU4"/>
<gene>
    <name evidence="1" type="ORF">BBEV_1412</name>
</gene>
<protein>
    <recommendedName>
        <fullName evidence="3">CobQ/CobB/MinD/ParA nucleotide binding domain-containing protein</fullName>
    </recommendedName>
</protein>
<keyword evidence="2" id="KW-1185">Reference proteome</keyword>
<dbReference type="SUPFAM" id="SSF52540">
    <property type="entry name" value="P-loop containing nucleoside triphosphate hydrolases"/>
    <property type="match status" value="1"/>
</dbReference>